<feature type="region of interest" description="Disordered" evidence="1">
    <location>
        <begin position="61"/>
        <end position="86"/>
    </location>
</feature>
<sequence length="193" mass="21896">MDAAVRLQTAIMPLSSRIKTKNSNKIGGFFVGYVCGHEFLELLGIDKKKYPLFNPLKNLTSKDEDGTGSDDAPAVPEIESDTPESEKIEWDPLNKEVYNAIHLIVTSWSGAPYGDYANIINFIKRDPSNRVSDRVVKKVNYLISKDAQCRPLIQIVDELRRDYPSLKEFEFTEMSKIIEEMIAAGEVEMNYIE</sequence>
<keyword evidence="3" id="KW-1185">Reference proteome</keyword>
<proteinExistence type="predicted"/>
<reference evidence="2 3" key="1">
    <citation type="journal article" date="2014" name="Genome Announc.">
        <title>Complete Genome Sequence of Campylobacter iguaniorum Strain 1485ET, Isolated from a Bearded Dragon (Pogona vitticeps).</title>
        <authorList>
            <person name="Gilbert M.J."/>
            <person name="Miller W.G."/>
            <person name="Yee E."/>
            <person name="Kik M."/>
            <person name="Wagenaar J.A."/>
            <person name="Duim B."/>
        </authorList>
    </citation>
    <scope>NUCLEOTIDE SEQUENCE [LARGE SCALE GENOMIC DNA]</scope>
    <source>
        <strain evidence="2 3">1485E</strain>
        <plasmid evidence="2">pCIG1485E</plasmid>
    </source>
</reference>
<protein>
    <submittedName>
        <fullName evidence="2">Uncharacterized protein</fullName>
    </submittedName>
</protein>
<dbReference type="Proteomes" id="UP000028486">
    <property type="component" value="Plasmid pCIG1485E"/>
</dbReference>
<dbReference type="HOGENOM" id="CLU_1406453_0_0_7"/>
<accession>A0A076FI56</accession>
<dbReference type="KEGG" id="caj:CIG1485E_a0009"/>
<geneLocation type="plasmid" evidence="2 3">
    <name>pCIG1485E</name>
</geneLocation>
<evidence type="ECO:0000313" key="2">
    <source>
        <dbReference type="EMBL" id="AII15534.1"/>
    </source>
</evidence>
<dbReference type="AlphaFoldDB" id="A0A076FI56"/>
<gene>
    <name evidence="2" type="ORF">CIG1485E_a0009</name>
</gene>
<organism evidence="2 3">
    <name type="scientific">Campylobacter iguaniorum</name>
    <dbReference type="NCBI Taxonomy" id="1244531"/>
    <lineage>
        <taxon>Bacteria</taxon>
        <taxon>Pseudomonadati</taxon>
        <taxon>Campylobacterota</taxon>
        <taxon>Epsilonproteobacteria</taxon>
        <taxon>Campylobacterales</taxon>
        <taxon>Campylobacteraceae</taxon>
        <taxon>Campylobacter</taxon>
    </lineage>
</organism>
<evidence type="ECO:0000256" key="1">
    <source>
        <dbReference type="SAM" id="MobiDB-lite"/>
    </source>
</evidence>
<keyword evidence="2" id="KW-0614">Plasmid</keyword>
<dbReference type="EMBL" id="CP009044">
    <property type="protein sequence ID" value="AII15534.1"/>
    <property type="molecule type" value="Genomic_DNA"/>
</dbReference>
<name>A0A076FI56_9BACT</name>
<evidence type="ECO:0000313" key="3">
    <source>
        <dbReference type="Proteomes" id="UP000028486"/>
    </source>
</evidence>